<name>A0ABS0FF97_9FLAO</name>
<organism evidence="1 2">
    <name type="scientific">Kaistella gelatinilytica</name>
    <dbReference type="NCBI Taxonomy" id="2787636"/>
    <lineage>
        <taxon>Bacteria</taxon>
        <taxon>Pseudomonadati</taxon>
        <taxon>Bacteroidota</taxon>
        <taxon>Flavobacteriia</taxon>
        <taxon>Flavobacteriales</taxon>
        <taxon>Weeksellaceae</taxon>
        <taxon>Chryseobacterium group</taxon>
        <taxon>Kaistella</taxon>
    </lineage>
</organism>
<evidence type="ECO:0000313" key="1">
    <source>
        <dbReference type="EMBL" id="MBF8458390.1"/>
    </source>
</evidence>
<dbReference type="InterPro" id="IPR046033">
    <property type="entry name" value="DUF5991"/>
</dbReference>
<reference evidence="1 2" key="1">
    <citation type="submission" date="2020-11" db="EMBL/GenBank/DDBJ databases">
        <title>Kaistella gelatinilytica sp. nov., a flavobacterium isolated from Antarctic Soil.</title>
        <authorList>
            <person name="Li J."/>
        </authorList>
    </citation>
    <scope>NUCLEOTIDE SEQUENCE [LARGE SCALE GENOMIC DNA]</scope>
    <source>
        <strain evidence="1 2">G5-32</strain>
    </source>
</reference>
<dbReference type="EMBL" id="JADPVI010000005">
    <property type="protein sequence ID" value="MBF8458390.1"/>
    <property type="molecule type" value="Genomic_DNA"/>
</dbReference>
<dbReference type="Pfam" id="PF19453">
    <property type="entry name" value="DUF5991"/>
    <property type="match status" value="1"/>
</dbReference>
<comment type="caution">
    <text evidence="1">The sequence shown here is derived from an EMBL/GenBank/DDBJ whole genome shotgun (WGS) entry which is preliminary data.</text>
</comment>
<sequence length="320" mass="37484">MKTETINLSLKLLLIFFIISCNGQDKKQSPQKQISTTSEKGIETPDFFNKEYFNGYQLSPTSDFPMYSYVDNTIGEFTINYVNKKIENQKEWLDFDTKNNVISEDEPDDNYFKQLNKLIKNKLEPKLSEYHIIAVFTPSNFINKNKDYKYPYEKYFYLYNTKEKSWRLINTKSINDANENITSLGELNSLLKLKETQVKSDTKNAKRWNGNYEVNIDYGKLDENSEMAIDFNLEIKDGNCTFSGMGYKTDFTDQCKMVEEDNTLILKYEKNIDGDGFSDHSDFKDLGEIIYKNGEYYLKSPIVADSKWNYNTEIKLTKSK</sequence>
<protein>
    <recommendedName>
        <fullName evidence="3">Lipoprotein</fullName>
    </recommendedName>
</protein>
<dbReference type="RefSeq" id="WP_196080832.1">
    <property type="nucleotide sequence ID" value="NZ_JADPVI010000005.1"/>
</dbReference>
<dbReference type="Proteomes" id="UP000660070">
    <property type="component" value="Unassembled WGS sequence"/>
</dbReference>
<evidence type="ECO:0000313" key="2">
    <source>
        <dbReference type="Proteomes" id="UP000660070"/>
    </source>
</evidence>
<keyword evidence="2" id="KW-1185">Reference proteome</keyword>
<gene>
    <name evidence="1" type="ORF">IV494_14495</name>
</gene>
<accession>A0ABS0FF97</accession>
<proteinExistence type="predicted"/>
<evidence type="ECO:0008006" key="3">
    <source>
        <dbReference type="Google" id="ProtNLM"/>
    </source>
</evidence>